<feature type="region of interest" description="Disordered" evidence="1">
    <location>
        <begin position="79"/>
        <end position="100"/>
    </location>
</feature>
<reference evidence="2" key="1">
    <citation type="journal article" date="2023" name="Insect Mol. Biol.">
        <title>Genome sequencing provides insights into the evolution of gene families encoding plant cell wall-degrading enzymes in longhorned beetles.</title>
        <authorList>
            <person name="Shin N.R."/>
            <person name="Okamura Y."/>
            <person name="Kirsch R."/>
            <person name="Pauchet Y."/>
        </authorList>
    </citation>
    <scope>NUCLEOTIDE SEQUENCE</scope>
    <source>
        <strain evidence="2">AMC_N1</strain>
    </source>
</reference>
<dbReference type="AlphaFoldDB" id="A0AAV8XIE3"/>
<organism evidence="2 3">
    <name type="scientific">Aromia moschata</name>
    <dbReference type="NCBI Taxonomy" id="1265417"/>
    <lineage>
        <taxon>Eukaryota</taxon>
        <taxon>Metazoa</taxon>
        <taxon>Ecdysozoa</taxon>
        <taxon>Arthropoda</taxon>
        <taxon>Hexapoda</taxon>
        <taxon>Insecta</taxon>
        <taxon>Pterygota</taxon>
        <taxon>Neoptera</taxon>
        <taxon>Endopterygota</taxon>
        <taxon>Coleoptera</taxon>
        <taxon>Polyphaga</taxon>
        <taxon>Cucujiformia</taxon>
        <taxon>Chrysomeloidea</taxon>
        <taxon>Cerambycidae</taxon>
        <taxon>Cerambycinae</taxon>
        <taxon>Callichromatini</taxon>
        <taxon>Aromia</taxon>
    </lineage>
</organism>
<feature type="compositionally biased region" description="Low complexity" evidence="1">
    <location>
        <begin position="83"/>
        <end position="93"/>
    </location>
</feature>
<name>A0AAV8XIE3_9CUCU</name>
<evidence type="ECO:0000313" key="3">
    <source>
        <dbReference type="Proteomes" id="UP001162162"/>
    </source>
</evidence>
<sequence length="119" mass="13267">MEISKDIVHRTFKEQLLDPYHKTPVQDLLIQDTGSPYRDCRDIDDPCLEKYCPADEECYVYQPENCGGCGPIVDCRSAPPAPEETTTRPTNAPVSEGNMPNHQTIIVNYVSTSGSSLFT</sequence>
<keyword evidence="3" id="KW-1185">Reference proteome</keyword>
<evidence type="ECO:0000313" key="2">
    <source>
        <dbReference type="EMBL" id="KAJ8938243.1"/>
    </source>
</evidence>
<dbReference type="EMBL" id="JAPWTK010000574">
    <property type="protein sequence ID" value="KAJ8938243.1"/>
    <property type="molecule type" value="Genomic_DNA"/>
</dbReference>
<proteinExistence type="predicted"/>
<gene>
    <name evidence="2" type="ORF">NQ318_001776</name>
</gene>
<protein>
    <submittedName>
        <fullName evidence="2">Uncharacterized protein</fullName>
    </submittedName>
</protein>
<comment type="caution">
    <text evidence="2">The sequence shown here is derived from an EMBL/GenBank/DDBJ whole genome shotgun (WGS) entry which is preliminary data.</text>
</comment>
<evidence type="ECO:0000256" key="1">
    <source>
        <dbReference type="SAM" id="MobiDB-lite"/>
    </source>
</evidence>
<dbReference type="Proteomes" id="UP001162162">
    <property type="component" value="Unassembled WGS sequence"/>
</dbReference>
<accession>A0AAV8XIE3</accession>